<dbReference type="EMBL" id="QRYC01000012">
    <property type="protein sequence ID" value="RGU56072.1"/>
    <property type="molecule type" value="Genomic_DNA"/>
</dbReference>
<sequence>MRTILLLLIFCTTFIACQDDDNETISFEKGAKKRVKQITGENSVWGKYRLNFTYDKEGNFLKAWRLNAETGDTTGVITVDYDLNYHFLSIIDYVSQLDPARIPEYQQKYPNDWQDSVKSYHSEQLLCSVKLEDRQVTKVLNRPRRYLGSGKDYNATYVKVSQTKQMSEELNGQPTVVRCIDSKYGVGADNASVEERVVSKYEFVYTGGELSGGSQYWPDTYSETSWRKIGDISIELYSGVVVGIDSDTYRMRRSGKKVVVAEPGKTYTYELDDEWCAVRMENSDGDTATFEYEAGNGNFYELITTPEERALYKVWIR</sequence>
<dbReference type="AlphaFoldDB" id="A0A412TQF4"/>
<proteinExistence type="predicted"/>
<evidence type="ECO:0000313" key="2">
    <source>
        <dbReference type="Proteomes" id="UP000284243"/>
    </source>
</evidence>
<evidence type="ECO:0008006" key="3">
    <source>
        <dbReference type="Google" id="ProtNLM"/>
    </source>
</evidence>
<name>A0A412TQF4_9BACT</name>
<dbReference type="Proteomes" id="UP000284243">
    <property type="component" value="Unassembled WGS sequence"/>
</dbReference>
<comment type="caution">
    <text evidence="1">The sequence shown here is derived from an EMBL/GenBank/DDBJ whole genome shotgun (WGS) entry which is preliminary data.</text>
</comment>
<dbReference type="PROSITE" id="PS51257">
    <property type="entry name" value="PROKAR_LIPOPROTEIN"/>
    <property type="match status" value="1"/>
</dbReference>
<accession>A0A412TQF4</accession>
<reference evidence="1 2" key="1">
    <citation type="submission" date="2018-08" db="EMBL/GenBank/DDBJ databases">
        <title>A genome reference for cultivated species of the human gut microbiota.</title>
        <authorList>
            <person name="Zou Y."/>
            <person name="Xue W."/>
            <person name="Luo G."/>
        </authorList>
    </citation>
    <scope>NUCLEOTIDE SEQUENCE [LARGE SCALE GENOMIC DNA]</scope>
    <source>
        <strain evidence="1 2">AF16-14</strain>
    </source>
</reference>
<organism evidence="1 2">
    <name type="scientific">Odoribacter splanchnicus</name>
    <dbReference type="NCBI Taxonomy" id="28118"/>
    <lineage>
        <taxon>Bacteria</taxon>
        <taxon>Pseudomonadati</taxon>
        <taxon>Bacteroidota</taxon>
        <taxon>Bacteroidia</taxon>
        <taxon>Bacteroidales</taxon>
        <taxon>Odoribacteraceae</taxon>
        <taxon>Odoribacter</taxon>
    </lineage>
</organism>
<protein>
    <recommendedName>
        <fullName evidence="3">DUF4595 domain-containing protein</fullName>
    </recommendedName>
</protein>
<evidence type="ECO:0000313" key="1">
    <source>
        <dbReference type="EMBL" id="RGU56072.1"/>
    </source>
</evidence>
<dbReference type="RefSeq" id="WP_087381490.1">
    <property type="nucleotide sequence ID" value="NZ_JADMUD010000008.1"/>
</dbReference>
<gene>
    <name evidence="1" type="ORF">DWW57_09935</name>
</gene>